<dbReference type="OrthoDB" id="4316587at2"/>
<dbReference type="SUPFAM" id="SSF56219">
    <property type="entry name" value="DNase I-like"/>
    <property type="match status" value="1"/>
</dbReference>
<feature type="transmembrane region" description="Helical" evidence="1">
    <location>
        <begin position="83"/>
        <end position="100"/>
    </location>
</feature>
<accession>A0A1G8ZRJ0</accession>
<dbReference type="STRING" id="417292.SAMN05421806_105113"/>
<evidence type="ECO:0000256" key="1">
    <source>
        <dbReference type="SAM" id="Phobius"/>
    </source>
</evidence>
<sequence length="322" mass="35210">MDSSVIARARRIDWRALVRRPARLTTVLALLCLVAAVVIASPAVVPNAGPRLGSLTETFRPWLGLVVPLVLLVALLRRSLATALAALVPAVVWLGVFAGSPDEEAYDIEVVQHNVSDTHPDPARVARQLLDRNAALIALQEVTPQAREEFRAVLETTYPHHAHVGTVDLWSQYPLDEVRRVDIRPPSIPAGWERGLRATVRLPQGETAVYVAHLPSVRFRVTGFGTDARDASAGLLADALAAERLDRVLLLGDLNSTTDDRGLDPVLRQLDAPEERFAFSWPSSLPVARIDQVLARGGRVVDVRTLPDTGSDHLPVEARIRF</sequence>
<dbReference type="InterPro" id="IPR005135">
    <property type="entry name" value="Endo/exonuclease/phosphatase"/>
</dbReference>
<protein>
    <submittedName>
        <fullName evidence="3">Vancomycin resistance protein VanJ</fullName>
    </submittedName>
</protein>
<evidence type="ECO:0000313" key="4">
    <source>
        <dbReference type="Proteomes" id="UP000199155"/>
    </source>
</evidence>
<gene>
    <name evidence="3" type="ORF">SAMN05421806_105113</name>
</gene>
<dbReference type="Pfam" id="PF03372">
    <property type="entry name" value="Exo_endo_phos"/>
    <property type="match status" value="1"/>
</dbReference>
<dbReference type="EMBL" id="FNFF01000005">
    <property type="protein sequence ID" value="SDK16935.1"/>
    <property type="molecule type" value="Genomic_DNA"/>
</dbReference>
<keyword evidence="1" id="KW-0812">Transmembrane</keyword>
<reference evidence="3 4" key="1">
    <citation type="submission" date="2016-10" db="EMBL/GenBank/DDBJ databases">
        <authorList>
            <person name="de Groot N.N."/>
        </authorList>
    </citation>
    <scope>NUCLEOTIDE SEQUENCE [LARGE SCALE GENOMIC DNA]</scope>
    <source>
        <strain evidence="3 4">CGMCC 4.5727</strain>
    </source>
</reference>
<keyword evidence="1" id="KW-1133">Transmembrane helix</keyword>
<feature type="transmembrane region" description="Helical" evidence="1">
    <location>
        <begin position="59"/>
        <end position="76"/>
    </location>
</feature>
<keyword evidence="1" id="KW-0472">Membrane</keyword>
<keyword evidence="4" id="KW-1185">Reference proteome</keyword>
<organism evidence="3 4">
    <name type="scientific">Streptomyces indicus</name>
    <dbReference type="NCBI Taxonomy" id="417292"/>
    <lineage>
        <taxon>Bacteria</taxon>
        <taxon>Bacillati</taxon>
        <taxon>Actinomycetota</taxon>
        <taxon>Actinomycetes</taxon>
        <taxon>Kitasatosporales</taxon>
        <taxon>Streptomycetaceae</taxon>
        <taxon>Streptomyces</taxon>
    </lineage>
</organism>
<dbReference type="Proteomes" id="UP000199155">
    <property type="component" value="Unassembled WGS sequence"/>
</dbReference>
<dbReference type="Gene3D" id="3.60.10.10">
    <property type="entry name" value="Endonuclease/exonuclease/phosphatase"/>
    <property type="match status" value="1"/>
</dbReference>
<dbReference type="AlphaFoldDB" id="A0A1G8ZRJ0"/>
<name>A0A1G8ZRJ0_9ACTN</name>
<evidence type="ECO:0000259" key="2">
    <source>
        <dbReference type="Pfam" id="PF03372"/>
    </source>
</evidence>
<proteinExistence type="predicted"/>
<evidence type="ECO:0000313" key="3">
    <source>
        <dbReference type="EMBL" id="SDK16935.1"/>
    </source>
</evidence>
<dbReference type="RefSeq" id="WP_093610225.1">
    <property type="nucleotide sequence ID" value="NZ_FNFF01000005.1"/>
</dbReference>
<dbReference type="GO" id="GO:0003824">
    <property type="term" value="F:catalytic activity"/>
    <property type="evidence" value="ECO:0007669"/>
    <property type="project" value="InterPro"/>
</dbReference>
<feature type="domain" description="Endonuclease/exonuclease/phosphatase" evidence="2">
    <location>
        <begin position="114"/>
        <end position="313"/>
    </location>
</feature>
<dbReference type="InterPro" id="IPR036691">
    <property type="entry name" value="Endo/exonu/phosph_ase_sf"/>
</dbReference>